<dbReference type="Proteomes" id="UP001417504">
    <property type="component" value="Unassembled WGS sequence"/>
</dbReference>
<evidence type="ECO:0000256" key="2">
    <source>
        <dbReference type="ARBA" id="ARBA00022980"/>
    </source>
</evidence>
<dbReference type="Pfam" id="PF01245">
    <property type="entry name" value="Ribosomal_L19"/>
    <property type="match status" value="1"/>
</dbReference>
<dbReference type="InterPro" id="IPR038657">
    <property type="entry name" value="Ribosomal_bL19_sf"/>
</dbReference>
<dbReference type="InterPro" id="IPR001857">
    <property type="entry name" value="Ribosomal_bL19"/>
</dbReference>
<keyword evidence="5" id="KW-1185">Reference proteome</keyword>
<evidence type="ECO:0000313" key="5">
    <source>
        <dbReference type="Proteomes" id="UP001417504"/>
    </source>
</evidence>
<dbReference type="SUPFAM" id="SSF50104">
    <property type="entry name" value="Translation proteins SH3-like domain"/>
    <property type="match status" value="1"/>
</dbReference>
<organism evidence="4 5">
    <name type="scientific">Stephania japonica</name>
    <dbReference type="NCBI Taxonomy" id="461633"/>
    <lineage>
        <taxon>Eukaryota</taxon>
        <taxon>Viridiplantae</taxon>
        <taxon>Streptophyta</taxon>
        <taxon>Embryophyta</taxon>
        <taxon>Tracheophyta</taxon>
        <taxon>Spermatophyta</taxon>
        <taxon>Magnoliopsida</taxon>
        <taxon>Ranunculales</taxon>
        <taxon>Menispermaceae</taxon>
        <taxon>Menispermoideae</taxon>
        <taxon>Cissampelideae</taxon>
        <taxon>Stephania</taxon>
    </lineage>
</organism>
<evidence type="ECO:0000313" key="4">
    <source>
        <dbReference type="EMBL" id="KAK9103690.1"/>
    </source>
</evidence>
<dbReference type="InterPro" id="IPR008991">
    <property type="entry name" value="Translation_prot_SH3-like_sf"/>
</dbReference>
<dbReference type="GO" id="GO:1990904">
    <property type="term" value="C:ribonucleoprotein complex"/>
    <property type="evidence" value="ECO:0007669"/>
    <property type="project" value="UniProtKB-KW"/>
</dbReference>
<protein>
    <recommendedName>
        <fullName evidence="6">Ribosomal protein L19</fullName>
    </recommendedName>
</protein>
<dbReference type="PANTHER" id="PTHR15680:SF9">
    <property type="entry name" value="LARGE RIBOSOMAL SUBUNIT PROTEIN BL19M"/>
    <property type="match status" value="1"/>
</dbReference>
<comment type="caution">
    <text evidence="4">The sequence shown here is derived from an EMBL/GenBank/DDBJ whole genome shotgun (WGS) entry which is preliminary data.</text>
</comment>
<dbReference type="GO" id="GO:0006412">
    <property type="term" value="P:translation"/>
    <property type="evidence" value="ECO:0007669"/>
    <property type="project" value="InterPro"/>
</dbReference>
<dbReference type="EMBL" id="JBBNAE010000008">
    <property type="protein sequence ID" value="KAK9103690.1"/>
    <property type="molecule type" value="Genomic_DNA"/>
</dbReference>
<reference evidence="4 5" key="1">
    <citation type="submission" date="2024-01" db="EMBL/GenBank/DDBJ databases">
        <title>Genome assemblies of Stephania.</title>
        <authorList>
            <person name="Yang L."/>
        </authorList>
    </citation>
    <scope>NUCLEOTIDE SEQUENCE [LARGE SCALE GENOMIC DNA]</scope>
    <source>
        <strain evidence="4">QJT</strain>
        <tissue evidence="4">Leaf</tissue>
    </source>
</reference>
<dbReference type="GO" id="GO:0005840">
    <property type="term" value="C:ribosome"/>
    <property type="evidence" value="ECO:0007669"/>
    <property type="project" value="UniProtKB-KW"/>
</dbReference>
<keyword evidence="2" id="KW-0689">Ribosomal protein</keyword>
<evidence type="ECO:0000256" key="1">
    <source>
        <dbReference type="ARBA" id="ARBA00005781"/>
    </source>
</evidence>
<accession>A0AAP0F1P0</accession>
<keyword evidence="3" id="KW-0687">Ribonucleoprotein</keyword>
<name>A0AAP0F1P0_9MAGN</name>
<sequence>MLNRRLSLLARSAKTSLDHFNALRLSREKPSLGFQLESSTSHVGGILIGKCIGARPLNGGNFGSSLLNRYMTTLGHPEKTNSQDESSSVSDILDKEAVEEVREQREIPDIQPGYIVQLKVEVPENKRRLSTLKGIVIARRNAGLHTTFRMRRMVAGVGVESVFPL</sequence>
<proteinExistence type="inferred from homology"/>
<dbReference type="Gene3D" id="2.30.30.790">
    <property type="match status" value="1"/>
</dbReference>
<comment type="similarity">
    <text evidence="1">Belongs to the bacterial ribosomal protein bL19 family.</text>
</comment>
<dbReference type="GO" id="GO:0003735">
    <property type="term" value="F:structural constituent of ribosome"/>
    <property type="evidence" value="ECO:0007669"/>
    <property type="project" value="InterPro"/>
</dbReference>
<evidence type="ECO:0008006" key="6">
    <source>
        <dbReference type="Google" id="ProtNLM"/>
    </source>
</evidence>
<gene>
    <name evidence="4" type="ORF">Sjap_020944</name>
</gene>
<dbReference type="AlphaFoldDB" id="A0AAP0F1P0"/>
<evidence type="ECO:0000256" key="3">
    <source>
        <dbReference type="ARBA" id="ARBA00023274"/>
    </source>
</evidence>
<dbReference type="PANTHER" id="PTHR15680">
    <property type="entry name" value="RIBOSOMAL PROTEIN L19"/>
    <property type="match status" value="1"/>
</dbReference>